<keyword evidence="1" id="KW-0472">Membrane</keyword>
<organism evidence="2 3">
    <name type="scientific">Pseudomonas oryzae</name>
    <dbReference type="NCBI Taxonomy" id="1392877"/>
    <lineage>
        <taxon>Bacteria</taxon>
        <taxon>Pseudomonadati</taxon>
        <taxon>Pseudomonadota</taxon>
        <taxon>Gammaproteobacteria</taxon>
        <taxon>Pseudomonadales</taxon>
        <taxon>Pseudomonadaceae</taxon>
        <taxon>Pseudomonas</taxon>
    </lineage>
</organism>
<evidence type="ECO:0000313" key="3">
    <source>
        <dbReference type="Proteomes" id="UP000243359"/>
    </source>
</evidence>
<sequence length="144" mass="16420">MTEQDYLLAWSAYAVAALGCLLVGWRISGCLWRWLREPLRVVIAVLLFTPTLVDPTRDLYAPAIAITALDLLFKVGSNVWRAVTDLATFGMVAFVLYFLFVALRWPLERRLRQRRALADAEREPTMSELLENRVLGDGRIEPRA</sequence>
<dbReference type="EMBL" id="LT629751">
    <property type="protein sequence ID" value="SDS52799.1"/>
    <property type="molecule type" value="Genomic_DNA"/>
</dbReference>
<name>A0A1H1SZH7_9PSED</name>
<evidence type="ECO:0000313" key="2">
    <source>
        <dbReference type="EMBL" id="SDS52799.1"/>
    </source>
</evidence>
<dbReference type="AlphaFoldDB" id="A0A1H1SZH7"/>
<dbReference type="RefSeq" id="WP_090348818.1">
    <property type="nucleotide sequence ID" value="NZ_LT629751.1"/>
</dbReference>
<evidence type="ECO:0000256" key="1">
    <source>
        <dbReference type="SAM" id="Phobius"/>
    </source>
</evidence>
<feature type="transmembrane region" description="Helical" evidence="1">
    <location>
        <begin position="86"/>
        <end position="107"/>
    </location>
</feature>
<accession>A0A1H1SZH7</accession>
<proteinExistence type="predicted"/>
<keyword evidence="3" id="KW-1185">Reference proteome</keyword>
<reference evidence="3" key="1">
    <citation type="submission" date="2016-10" db="EMBL/GenBank/DDBJ databases">
        <authorList>
            <person name="Varghese N."/>
            <person name="Submissions S."/>
        </authorList>
    </citation>
    <scope>NUCLEOTIDE SEQUENCE [LARGE SCALE GENOMIC DNA]</scope>
    <source>
        <strain evidence="3">KCTC 32247</strain>
    </source>
</reference>
<keyword evidence="1" id="KW-1133">Transmembrane helix</keyword>
<dbReference type="Proteomes" id="UP000243359">
    <property type="component" value="Chromosome I"/>
</dbReference>
<protein>
    <submittedName>
        <fullName evidence="2">Uncharacterized protein</fullName>
    </submittedName>
</protein>
<feature type="transmembrane region" description="Helical" evidence="1">
    <location>
        <begin position="6"/>
        <end position="25"/>
    </location>
</feature>
<dbReference type="STRING" id="1392877.SAMN05216221_2017"/>
<keyword evidence="1" id="KW-0812">Transmembrane</keyword>
<gene>
    <name evidence="2" type="ORF">SAMN05216221_2017</name>
</gene>
<dbReference type="OrthoDB" id="6121502at2"/>